<feature type="transmembrane region" description="Helical" evidence="5">
    <location>
        <begin position="340"/>
        <end position="359"/>
    </location>
</feature>
<keyword evidence="3 5" id="KW-1133">Transmembrane helix</keyword>
<feature type="transmembrane region" description="Helical" evidence="5">
    <location>
        <begin position="57"/>
        <end position="77"/>
    </location>
</feature>
<accession>A0AAN6SXS1</accession>
<reference evidence="7" key="1">
    <citation type="journal article" date="2023" name="Mol. Phylogenet. Evol.">
        <title>Genome-scale phylogeny and comparative genomics of the fungal order Sordariales.</title>
        <authorList>
            <person name="Hensen N."/>
            <person name="Bonometti L."/>
            <person name="Westerberg I."/>
            <person name="Brannstrom I.O."/>
            <person name="Guillou S."/>
            <person name="Cros-Aarteil S."/>
            <person name="Calhoun S."/>
            <person name="Haridas S."/>
            <person name="Kuo A."/>
            <person name="Mondo S."/>
            <person name="Pangilinan J."/>
            <person name="Riley R."/>
            <person name="LaButti K."/>
            <person name="Andreopoulos B."/>
            <person name="Lipzen A."/>
            <person name="Chen C."/>
            <person name="Yan M."/>
            <person name="Daum C."/>
            <person name="Ng V."/>
            <person name="Clum A."/>
            <person name="Steindorff A."/>
            <person name="Ohm R.A."/>
            <person name="Martin F."/>
            <person name="Silar P."/>
            <person name="Natvig D.O."/>
            <person name="Lalanne C."/>
            <person name="Gautier V."/>
            <person name="Ament-Velasquez S.L."/>
            <person name="Kruys A."/>
            <person name="Hutchinson M.I."/>
            <person name="Powell A.J."/>
            <person name="Barry K."/>
            <person name="Miller A.N."/>
            <person name="Grigoriev I.V."/>
            <person name="Debuchy R."/>
            <person name="Gladieux P."/>
            <person name="Hiltunen Thoren M."/>
            <person name="Johannesson H."/>
        </authorList>
    </citation>
    <scope>NUCLEOTIDE SEQUENCE</scope>
    <source>
        <strain evidence="7">CBS 757.83</strain>
    </source>
</reference>
<dbReference type="EMBL" id="MU863700">
    <property type="protein sequence ID" value="KAK4096704.1"/>
    <property type="molecule type" value="Genomic_DNA"/>
</dbReference>
<evidence type="ECO:0000256" key="5">
    <source>
        <dbReference type="SAM" id="Phobius"/>
    </source>
</evidence>
<evidence type="ECO:0000313" key="7">
    <source>
        <dbReference type="EMBL" id="KAK4096704.1"/>
    </source>
</evidence>
<feature type="transmembrane region" description="Helical" evidence="5">
    <location>
        <begin position="170"/>
        <end position="187"/>
    </location>
</feature>
<dbReference type="InterPro" id="IPR001902">
    <property type="entry name" value="SLC26A/SulP_fam"/>
</dbReference>
<evidence type="ECO:0000256" key="3">
    <source>
        <dbReference type="ARBA" id="ARBA00022989"/>
    </source>
</evidence>
<dbReference type="GO" id="GO:0016020">
    <property type="term" value="C:membrane"/>
    <property type="evidence" value="ECO:0007669"/>
    <property type="project" value="UniProtKB-SubCell"/>
</dbReference>
<organism evidence="7 8">
    <name type="scientific">Parathielavia hyrcaniae</name>
    <dbReference type="NCBI Taxonomy" id="113614"/>
    <lineage>
        <taxon>Eukaryota</taxon>
        <taxon>Fungi</taxon>
        <taxon>Dikarya</taxon>
        <taxon>Ascomycota</taxon>
        <taxon>Pezizomycotina</taxon>
        <taxon>Sordariomycetes</taxon>
        <taxon>Sordariomycetidae</taxon>
        <taxon>Sordariales</taxon>
        <taxon>Chaetomiaceae</taxon>
        <taxon>Parathielavia</taxon>
    </lineage>
</organism>
<dbReference type="Pfam" id="PF00916">
    <property type="entry name" value="Sulfate_transp"/>
    <property type="match status" value="1"/>
</dbReference>
<dbReference type="AlphaFoldDB" id="A0AAN6SXS1"/>
<keyword evidence="8" id="KW-1185">Reference proteome</keyword>
<evidence type="ECO:0000256" key="2">
    <source>
        <dbReference type="ARBA" id="ARBA00022692"/>
    </source>
</evidence>
<feature type="transmembrane region" description="Helical" evidence="5">
    <location>
        <begin position="245"/>
        <end position="268"/>
    </location>
</feature>
<feature type="domain" description="SLC26A/SulP transporter" evidence="6">
    <location>
        <begin position="58"/>
        <end position="439"/>
    </location>
</feature>
<feature type="transmembrane region" description="Helical" evidence="5">
    <location>
        <begin position="380"/>
        <end position="400"/>
    </location>
</feature>
<dbReference type="GO" id="GO:0055085">
    <property type="term" value="P:transmembrane transport"/>
    <property type="evidence" value="ECO:0007669"/>
    <property type="project" value="InterPro"/>
</dbReference>
<reference evidence="7" key="2">
    <citation type="submission" date="2023-05" db="EMBL/GenBank/DDBJ databases">
        <authorList>
            <consortium name="Lawrence Berkeley National Laboratory"/>
            <person name="Steindorff A."/>
            <person name="Hensen N."/>
            <person name="Bonometti L."/>
            <person name="Westerberg I."/>
            <person name="Brannstrom I.O."/>
            <person name="Guillou S."/>
            <person name="Cros-Aarteil S."/>
            <person name="Calhoun S."/>
            <person name="Haridas S."/>
            <person name="Kuo A."/>
            <person name="Mondo S."/>
            <person name="Pangilinan J."/>
            <person name="Riley R."/>
            <person name="Labutti K."/>
            <person name="Andreopoulos B."/>
            <person name="Lipzen A."/>
            <person name="Chen C."/>
            <person name="Yanf M."/>
            <person name="Daum C."/>
            <person name="Ng V."/>
            <person name="Clum A."/>
            <person name="Ohm R."/>
            <person name="Martin F."/>
            <person name="Silar P."/>
            <person name="Natvig D."/>
            <person name="Lalanne C."/>
            <person name="Gautier V."/>
            <person name="Ament-Velasquez S.L."/>
            <person name="Kruys A."/>
            <person name="Hutchinson M.I."/>
            <person name="Powell A.J."/>
            <person name="Barry K."/>
            <person name="Miller A.N."/>
            <person name="Grigoriev I.V."/>
            <person name="Debuchy R."/>
            <person name="Gladieux P."/>
            <person name="Thoren M.H."/>
            <person name="Johannesson H."/>
        </authorList>
    </citation>
    <scope>NUCLEOTIDE SEQUENCE</scope>
    <source>
        <strain evidence="7">CBS 757.83</strain>
    </source>
</reference>
<feature type="transmembrane region" description="Helical" evidence="5">
    <location>
        <begin position="214"/>
        <end position="233"/>
    </location>
</feature>
<comment type="caution">
    <text evidence="7">The sequence shown here is derived from an EMBL/GenBank/DDBJ whole genome shotgun (WGS) entry which is preliminary data.</text>
</comment>
<feature type="transmembrane region" description="Helical" evidence="5">
    <location>
        <begin position="434"/>
        <end position="452"/>
    </location>
</feature>
<evidence type="ECO:0000256" key="1">
    <source>
        <dbReference type="ARBA" id="ARBA00004141"/>
    </source>
</evidence>
<evidence type="ECO:0000256" key="4">
    <source>
        <dbReference type="ARBA" id="ARBA00023136"/>
    </source>
</evidence>
<dbReference type="Proteomes" id="UP001305647">
    <property type="component" value="Unassembled WGS sequence"/>
</dbReference>
<dbReference type="InterPro" id="IPR011547">
    <property type="entry name" value="SLC26A/SulP_dom"/>
</dbReference>
<evidence type="ECO:0000259" key="6">
    <source>
        <dbReference type="Pfam" id="PF00916"/>
    </source>
</evidence>
<name>A0AAN6SXS1_9PEZI</name>
<evidence type="ECO:0000313" key="8">
    <source>
        <dbReference type="Proteomes" id="UP001305647"/>
    </source>
</evidence>
<feature type="transmembrane region" description="Helical" evidence="5">
    <location>
        <begin position="406"/>
        <end position="427"/>
    </location>
</feature>
<dbReference type="PANTHER" id="PTHR11814">
    <property type="entry name" value="SULFATE TRANSPORTER"/>
    <property type="match status" value="1"/>
</dbReference>
<sequence length="625" mass="67356">MKKTLGKAKEALATDHTWNRLGRFAVTGIKALPGASVDYAVEKLPIIRWLPRYNVRWLINDMVAGLTVGLMLIPQGLSYARLAAVPVQYGLMSSWLPSAIYAIMGTTKDVSTGPTSLISILTAQVIKAVGEESGSPSEIASAIAMMVGIYSLVTGLLALGFLLQFISLPTLTGFISAVAITIILNQLDSLLGEPSPGEGTATQIREVFQHLPQANGWACLVGFSSLILLTLLDHAGKRWGNKNKIVWFASITRAFITLMVFTGVGYAVNNPRGSPDRFLFGVAEVQGNGQEPPRIPRADLLSKVATQSIVIFVGTGIEHTGIAYGFGVRNNYVPDQSQELTFLGVANIANSFFHAIGVGGAMSRTAVNSACHVRSPLSGFVTTAVVLVSTVKLVGMLYWIPNATLAAIVIHAVFPLVSSPAVFYRYWRTSLADFVSSMIALSVGFNVGYVLLRQVFARVSALPAGADCRSELEAAIDETRKVPSSIPSDTRVFYLNDSVFFPNAYRVKTSVIEAIKTHHAPVSSSAEGQEAERSWSVSREERLAKLRHRAGAYGGPDVLVRFAAMSKYVRQRFERAGWNMIGDGDETHEEGLGEEQAVRAPGKPQVITMIMWRTGSGGGQTVTST</sequence>
<proteinExistence type="predicted"/>
<keyword evidence="2 5" id="KW-0812">Transmembrane</keyword>
<keyword evidence="4 5" id="KW-0472">Membrane</keyword>
<comment type="subcellular location">
    <subcellularLocation>
        <location evidence="1">Membrane</location>
        <topology evidence="1">Multi-pass membrane protein</topology>
    </subcellularLocation>
</comment>
<feature type="transmembrane region" description="Helical" evidence="5">
    <location>
        <begin position="139"/>
        <end position="163"/>
    </location>
</feature>
<gene>
    <name evidence="7" type="ORF">N658DRAFT_569723</name>
</gene>
<protein>
    <submittedName>
        <fullName evidence="7">Sulfate transporter 4.1</fullName>
    </submittedName>
</protein>